<evidence type="ECO:0000313" key="3">
    <source>
        <dbReference type="Proteomes" id="UP000501452"/>
    </source>
</evidence>
<dbReference type="KEGG" id="rub:GBA63_02285"/>
<reference evidence="2 3" key="1">
    <citation type="submission" date="2019-10" db="EMBL/GenBank/DDBJ databases">
        <title>Rubrobacter sp nov SCSIO 52090 isolated from a deep-sea sediment in the South China Sea.</title>
        <authorList>
            <person name="Chen R.W."/>
        </authorList>
    </citation>
    <scope>NUCLEOTIDE SEQUENCE [LARGE SCALE GENOMIC DNA]</scope>
    <source>
        <strain evidence="2 3">SCSIO 52909</strain>
    </source>
</reference>
<dbReference type="RefSeq" id="WP_166173105.1">
    <property type="nucleotide sequence ID" value="NZ_CP045119.1"/>
</dbReference>
<dbReference type="Proteomes" id="UP000501452">
    <property type="component" value="Chromosome"/>
</dbReference>
<dbReference type="GO" id="GO:0005524">
    <property type="term" value="F:ATP binding"/>
    <property type="evidence" value="ECO:0007669"/>
    <property type="project" value="InterPro"/>
</dbReference>
<dbReference type="PANTHER" id="PTHR32182">
    <property type="entry name" value="DNA REPLICATION AND REPAIR PROTEIN RECF"/>
    <property type="match status" value="1"/>
</dbReference>
<dbReference type="GO" id="GO:0006302">
    <property type="term" value="P:double-strand break repair"/>
    <property type="evidence" value="ECO:0007669"/>
    <property type="project" value="TreeGrafter"/>
</dbReference>
<dbReference type="EMBL" id="CP045119">
    <property type="protein sequence ID" value="QIN81585.1"/>
    <property type="molecule type" value="Genomic_DNA"/>
</dbReference>
<dbReference type="SUPFAM" id="SSF52540">
    <property type="entry name" value="P-loop containing nucleoside triphosphate hydrolases"/>
    <property type="match status" value="1"/>
</dbReference>
<dbReference type="InterPro" id="IPR027417">
    <property type="entry name" value="P-loop_NTPase"/>
</dbReference>
<evidence type="ECO:0000259" key="1">
    <source>
        <dbReference type="Pfam" id="PF13304"/>
    </source>
</evidence>
<evidence type="ECO:0000313" key="2">
    <source>
        <dbReference type="EMBL" id="QIN81585.1"/>
    </source>
</evidence>
<accession>A0A6G8Q535</accession>
<sequence>MRLERLYIGDYRVLRDLEIHFEPPEEVTLPVLGPDYALDFLVGVNGTGKSTVLRALSEIFRRMDGDTKAAAFPFDISYRLASGEGVSVTNIDPDTRKVSLDFWLRRRGGEERVGKVDERYLPTRIVAFTTGSEAEWEISETTEDPDPDAVRLVRSMTADEREVREIPGLPVNTGEPGEDRANRQNRLLFIRASQLTLVTLCGLLADLSREDRRLSEVLREAKVGSFKGFSLRFRTNLPSTDPTDHAYVEDLARHATRALRLGSDRLLVFDLAERPQDFPSDVLEEFDGGLSLFETLARLATPAEDGQASLREVNLFVERYEAEERENERGEAPLMHLFDWLSDGERSFVGRMCLFSLLGATEALVLLDEPEVHFNDYWKRQIVKLIDGAIEDSDSHVLITTHSSIVLTDVPREDIVILNRGAGFTDDYSFPGIKTFASDPSDVMVHVFGAPQATGAASVQQIQEALERSRREPNQDELRWLFDRTGPGYWSYRIRRELARMENE</sequence>
<name>A0A6G8Q535_9ACTN</name>
<proteinExistence type="predicted"/>
<organism evidence="2 3">
    <name type="scientific">Rubrobacter tropicus</name>
    <dbReference type="NCBI Taxonomy" id="2653851"/>
    <lineage>
        <taxon>Bacteria</taxon>
        <taxon>Bacillati</taxon>
        <taxon>Actinomycetota</taxon>
        <taxon>Rubrobacteria</taxon>
        <taxon>Rubrobacterales</taxon>
        <taxon>Rubrobacteraceae</taxon>
        <taxon>Rubrobacter</taxon>
    </lineage>
</organism>
<dbReference type="Gene3D" id="3.40.50.300">
    <property type="entry name" value="P-loop containing nucleotide triphosphate hydrolases"/>
    <property type="match status" value="2"/>
</dbReference>
<feature type="domain" description="ATPase AAA-type core" evidence="1">
    <location>
        <begin position="272"/>
        <end position="406"/>
    </location>
</feature>
<dbReference type="GO" id="GO:0016887">
    <property type="term" value="F:ATP hydrolysis activity"/>
    <property type="evidence" value="ECO:0007669"/>
    <property type="project" value="InterPro"/>
</dbReference>
<dbReference type="InterPro" id="IPR003959">
    <property type="entry name" value="ATPase_AAA_core"/>
</dbReference>
<keyword evidence="3" id="KW-1185">Reference proteome</keyword>
<gene>
    <name evidence="2" type="ORF">GBA63_02285</name>
</gene>
<dbReference type="GO" id="GO:0000731">
    <property type="term" value="P:DNA synthesis involved in DNA repair"/>
    <property type="evidence" value="ECO:0007669"/>
    <property type="project" value="TreeGrafter"/>
</dbReference>
<dbReference type="PANTHER" id="PTHR32182:SF25">
    <property type="entry name" value="SLR1056 PROTEIN"/>
    <property type="match status" value="1"/>
</dbReference>
<dbReference type="Pfam" id="PF13304">
    <property type="entry name" value="AAA_21"/>
    <property type="match status" value="1"/>
</dbReference>
<dbReference type="AlphaFoldDB" id="A0A6G8Q535"/>
<protein>
    <submittedName>
        <fullName evidence="2">AAA family ATPase</fullName>
    </submittedName>
</protein>